<organism evidence="8">
    <name type="scientific">Lygus hesperus</name>
    <name type="common">Western plant bug</name>
    <dbReference type="NCBI Taxonomy" id="30085"/>
    <lineage>
        <taxon>Eukaryota</taxon>
        <taxon>Metazoa</taxon>
        <taxon>Ecdysozoa</taxon>
        <taxon>Arthropoda</taxon>
        <taxon>Hexapoda</taxon>
        <taxon>Insecta</taxon>
        <taxon>Pterygota</taxon>
        <taxon>Neoptera</taxon>
        <taxon>Paraneoptera</taxon>
        <taxon>Hemiptera</taxon>
        <taxon>Heteroptera</taxon>
        <taxon>Panheteroptera</taxon>
        <taxon>Cimicomorpha</taxon>
        <taxon>Miridae</taxon>
        <taxon>Mirini</taxon>
        <taxon>Lygus</taxon>
    </lineage>
</organism>
<dbReference type="GO" id="GO:0005886">
    <property type="term" value="C:plasma membrane"/>
    <property type="evidence" value="ECO:0007669"/>
    <property type="project" value="TreeGrafter"/>
</dbReference>
<feature type="transmembrane region" description="Helical" evidence="6">
    <location>
        <begin position="147"/>
        <end position="166"/>
    </location>
</feature>
<name>A0A0K8TB08_LYGHE</name>
<evidence type="ECO:0000256" key="3">
    <source>
        <dbReference type="ARBA" id="ARBA00022692"/>
    </source>
</evidence>
<dbReference type="Gene3D" id="2.60.40.10">
    <property type="entry name" value="Immunoglobulins"/>
    <property type="match status" value="1"/>
</dbReference>
<feature type="domain" description="MSP" evidence="7">
    <location>
        <begin position="8"/>
        <end position="121"/>
    </location>
</feature>
<evidence type="ECO:0000256" key="2">
    <source>
        <dbReference type="ARBA" id="ARBA00008932"/>
    </source>
</evidence>
<protein>
    <recommendedName>
        <fullName evidence="7">MSP domain-containing protein</fullName>
    </recommendedName>
</protein>
<dbReference type="SUPFAM" id="SSF49354">
    <property type="entry name" value="PapD-like"/>
    <property type="match status" value="1"/>
</dbReference>
<evidence type="ECO:0000313" key="8">
    <source>
        <dbReference type="EMBL" id="JAG62694.1"/>
    </source>
</evidence>
<dbReference type="Pfam" id="PF00635">
    <property type="entry name" value="Motile_Sperm"/>
    <property type="match status" value="1"/>
</dbReference>
<evidence type="ECO:0000259" key="7">
    <source>
        <dbReference type="PROSITE" id="PS50202"/>
    </source>
</evidence>
<dbReference type="GO" id="GO:0090158">
    <property type="term" value="P:endoplasmic reticulum membrane organization"/>
    <property type="evidence" value="ECO:0007669"/>
    <property type="project" value="TreeGrafter"/>
</dbReference>
<comment type="subcellular location">
    <subcellularLocation>
        <location evidence="1">Membrane</location>
        <topology evidence="1">Single-pass type IV membrane protein</topology>
    </subcellularLocation>
</comment>
<dbReference type="GO" id="GO:0061817">
    <property type="term" value="P:endoplasmic reticulum-plasma membrane tethering"/>
    <property type="evidence" value="ECO:0007669"/>
    <property type="project" value="TreeGrafter"/>
</dbReference>
<keyword evidence="3 6" id="KW-0812">Transmembrane</keyword>
<dbReference type="InterPro" id="IPR013783">
    <property type="entry name" value="Ig-like_fold"/>
</dbReference>
<reference evidence="8" key="1">
    <citation type="submission" date="2014-09" db="EMBL/GenBank/DDBJ databases">
        <authorList>
            <person name="Magalhaes I.L.F."/>
            <person name="Oliveira U."/>
            <person name="Santos F.R."/>
            <person name="Vidigal T.H.D.A."/>
            <person name="Brescovit A.D."/>
            <person name="Santos A.J."/>
        </authorList>
    </citation>
    <scope>NUCLEOTIDE SEQUENCE</scope>
</reference>
<evidence type="ECO:0000256" key="6">
    <source>
        <dbReference type="SAM" id="Phobius"/>
    </source>
</evidence>
<dbReference type="EMBL" id="GBRD01003127">
    <property type="protein sequence ID" value="JAG62694.1"/>
    <property type="molecule type" value="Transcribed_RNA"/>
</dbReference>
<accession>A0A0K8TB08</accession>
<comment type="similarity">
    <text evidence="2">Belongs to the VAMP-associated protein (VAP) (TC 9.B.17) family.</text>
</comment>
<keyword evidence="5 6" id="KW-0472">Membrane</keyword>
<dbReference type="AlphaFoldDB" id="A0A0K8TB08"/>
<evidence type="ECO:0000256" key="5">
    <source>
        <dbReference type="ARBA" id="ARBA00023136"/>
    </source>
</evidence>
<sequence>MAIPNPQMLLLEPKDELRFYAPFHSRSTCTLEVTNPTPYSIYYKIKTTASFRYYVTPKMGLLLPYSQEVITIGMKAPKGETEDKFKLVAMVSPSTGESPAEIWDKFDESLAMTSKLTVVFVEADANQGTKELGTASSHHLYKSIPSVAKMIAFVAVGIIAISSWYYGMGNKI</sequence>
<evidence type="ECO:0000256" key="4">
    <source>
        <dbReference type="ARBA" id="ARBA00022989"/>
    </source>
</evidence>
<dbReference type="InterPro" id="IPR008962">
    <property type="entry name" value="PapD-like_sf"/>
</dbReference>
<dbReference type="InterPro" id="IPR016763">
    <property type="entry name" value="VAP"/>
</dbReference>
<dbReference type="GO" id="GO:0005789">
    <property type="term" value="C:endoplasmic reticulum membrane"/>
    <property type="evidence" value="ECO:0007669"/>
    <property type="project" value="InterPro"/>
</dbReference>
<proteinExistence type="inferred from homology"/>
<dbReference type="PANTHER" id="PTHR10809:SF6">
    <property type="entry name" value="AT11025P-RELATED"/>
    <property type="match status" value="1"/>
</dbReference>
<keyword evidence="4 6" id="KW-1133">Transmembrane helix</keyword>
<dbReference type="InterPro" id="IPR000535">
    <property type="entry name" value="MSP_dom"/>
</dbReference>
<dbReference type="PROSITE" id="PS50202">
    <property type="entry name" value="MSP"/>
    <property type="match status" value="1"/>
</dbReference>
<dbReference type="PANTHER" id="PTHR10809">
    <property type="entry name" value="VESICLE-ASSOCIATED MEMBRANE PROTEIN-ASSOCIATED PROTEIN"/>
    <property type="match status" value="1"/>
</dbReference>
<evidence type="ECO:0000256" key="1">
    <source>
        <dbReference type="ARBA" id="ARBA00004211"/>
    </source>
</evidence>